<evidence type="ECO:0000256" key="2">
    <source>
        <dbReference type="ARBA" id="ARBA00022723"/>
    </source>
</evidence>
<dbReference type="InterPro" id="IPR017941">
    <property type="entry name" value="Rieske_2Fe-2S"/>
</dbReference>
<dbReference type="InterPro" id="IPR036922">
    <property type="entry name" value="Rieske_2Fe-2S_sf"/>
</dbReference>
<reference evidence="7 8" key="1">
    <citation type="submission" date="2015-06" db="EMBL/GenBank/DDBJ databases">
        <title>Draft genome sequencing of a biphenyl-degrading bacterium, Janthinobacterium lividum MEG1.</title>
        <authorList>
            <person name="Shimodaira J."/>
            <person name="Hatta T."/>
        </authorList>
    </citation>
    <scope>NUCLEOTIDE SEQUENCE [LARGE SCALE GENOMIC DNA]</scope>
    <source>
        <strain evidence="7 8">MEG1</strain>
    </source>
</reference>
<evidence type="ECO:0000256" key="1">
    <source>
        <dbReference type="ARBA" id="ARBA00022714"/>
    </source>
</evidence>
<dbReference type="CDD" id="cd03528">
    <property type="entry name" value="Rieske_RO_ferredoxin"/>
    <property type="match status" value="1"/>
</dbReference>
<evidence type="ECO:0000313" key="6">
    <source>
        <dbReference type="EMBL" id="OHV98979.1"/>
    </source>
</evidence>
<keyword evidence="4" id="KW-0411">Iron-sulfur</keyword>
<evidence type="ECO:0000256" key="3">
    <source>
        <dbReference type="ARBA" id="ARBA00023004"/>
    </source>
</evidence>
<evidence type="ECO:0000313" key="8">
    <source>
        <dbReference type="Proteomes" id="UP000179840"/>
    </source>
</evidence>
<name>A0A1S1UFV4_9BURK</name>
<keyword evidence="3" id="KW-0408">Iron</keyword>
<dbReference type="EMBL" id="LFKP01000001">
    <property type="protein sequence ID" value="OHV98979.1"/>
    <property type="molecule type" value="Genomic_DNA"/>
</dbReference>
<dbReference type="GO" id="GO:0051213">
    <property type="term" value="F:dioxygenase activity"/>
    <property type="evidence" value="ECO:0007669"/>
    <property type="project" value="UniProtKB-KW"/>
</dbReference>
<protein>
    <submittedName>
        <fullName evidence="7">Biphenyl 2,3-dioxygenase ferredoxin subunit BphAc1</fullName>
    </submittedName>
    <submittedName>
        <fullName evidence="6">Biphenyl 2,3-dioxygenase ferredoxin subunit BphAc2</fullName>
    </submittedName>
</protein>
<dbReference type="Pfam" id="PF00355">
    <property type="entry name" value="Rieske"/>
    <property type="match status" value="1"/>
</dbReference>
<dbReference type="RefSeq" id="WP_011797815.1">
    <property type="nucleotide sequence ID" value="NZ_LFKP01000001.1"/>
</dbReference>
<dbReference type="EMBL" id="LFKP01000001">
    <property type="protein sequence ID" value="OHV98988.1"/>
    <property type="molecule type" value="Genomic_DNA"/>
</dbReference>
<proteinExistence type="predicted"/>
<keyword evidence="2" id="KW-0479">Metal-binding</keyword>
<dbReference type="PANTHER" id="PTHR21496">
    <property type="entry name" value="FERREDOXIN-RELATED"/>
    <property type="match status" value="1"/>
</dbReference>
<evidence type="ECO:0000259" key="5">
    <source>
        <dbReference type="PROSITE" id="PS51296"/>
    </source>
</evidence>
<accession>A0A1S1UFV4</accession>
<dbReference type="GO" id="GO:0051537">
    <property type="term" value="F:2 iron, 2 sulfur cluster binding"/>
    <property type="evidence" value="ECO:0007669"/>
    <property type="project" value="UniProtKB-KW"/>
</dbReference>
<comment type="caution">
    <text evidence="7">The sequence shown here is derived from an EMBL/GenBank/DDBJ whole genome shotgun (WGS) entry which is preliminary data.</text>
</comment>
<dbReference type="PANTHER" id="PTHR21496:SF23">
    <property type="entry name" value="3-PHENYLPROPIONATE_CINNAMIC ACID DIOXYGENASE FERREDOXIN SUBUNIT"/>
    <property type="match status" value="1"/>
</dbReference>
<keyword evidence="1" id="KW-0001">2Fe-2S</keyword>
<keyword evidence="7" id="KW-0560">Oxidoreductase</keyword>
<dbReference type="SUPFAM" id="SSF50022">
    <property type="entry name" value="ISP domain"/>
    <property type="match status" value="1"/>
</dbReference>
<evidence type="ECO:0000313" key="7">
    <source>
        <dbReference type="EMBL" id="OHV98988.1"/>
    </source>
</evidence>
<dbReference type="PROSITE" id="PS51296">
    <property type="entry name" value="RIESKE"/>
    <property type="match status" value="1"/>
</dbReference>
<dbReference type="Proteomes" id="UP000179840">
    <property type="component" value="Unassembled WGS sequence"/>
</dbReference>
<dbReference type="AlphaFoldDB" id="A0A1S1UFV4"/>
<sequence length="109" mass="11813">MEFTRVCSLSEVPQGEALKVESGDTAVAIFNVEGELFATQDRCTHGEWSLAEGGYLDGDVVECSLHMGKFCVRTGKVKSPPPCVPLKIFPIRIEGNDVFVDFNAGHLAP</sequence>
<keyword evidence="7" id="KW-0223">Dioxygenase</keyword>
<feature type="domain" description="Rieske" evidence="5">
    <location>
        <begin position="4"/>
        <end position="100"/>
    </location>
</feature>
<evidence type="ECO:0000256" key="4">
    <source>
        <dbReference type="ARBA" id="ARBA00023014"/>
    </source>
</evidence>
<organism evidence="7 8">
    <name type="scientific">Janthinobacterium lividum</name>
    <dbReference type="NCBI Taxonomy" id="29581"/>
    <lineage>
        <taxon>Bacteria</taxon>
        <taxon>Pseudomonadati</taxon>
        <taxon>Pseudomonadota</taxon>
        <taxon>Betaproteobacteria</taxon>
        <taxon>Burkholderiales</taxon>
        <taxon>Oxalobacteraceae</taxon>
        <taxon>Janthinobacterium</taxon>
    </lineage>
</organism>
<gene>
    <name evidence="6" type="ORF">AKG95_00370</name>
    <name evidence="7" type="ORF">AKG95_00420</name>
</gene>
<dbReference type="GO" id="GO:0046872">
    <property type="term" value="F:metal ion binding"/>
    <property type="evidence" value="ECO:0007669"/>
    <property type="project" value="UniProtKB-KW"/>
</dbReference>
<dbReference type="Gene3D" id="2.102.10.10">
    <property type="entry name" value="Rieske [2Fe-2S] iron-sulphur domain"/>
    <property type="match status" value="1"/>
</dbReference>